<evidence type="ECO:0000313" key="2">
    <source>
        <dbReference type="Proteomes" id="UP000077317"/>
    </source>
</evidence>
<evidence type="ECO:0000313" key="1">
    <source>
        <dbReference type="EMBL" id="AND80205.1"/>
    </source>
</evidence>
<dbReference type="KEGG" id="spat:A0O21_09455"/>
<keyword evidence="2" id="KW-1185">Reference proteome</keyword>
<protein>
    <submittedName>
        <fullName evidence="1">Uncharacterized protein</fullName>
    </submittedName>
</protein>
<name>A0A172Q9Y0_9STRE</name>
<dbReference type="EMBL" id="CP014699">
    <property type="protein sequence ID" value="AND80205.1"/>
    <property type="molecule type" value="Genomic_DNA"/>
</dbReference>
<sequence length="73" mass="8584">MLSSRLWTVQQDASHLVTLYFISFQTTCWTATEPQIIGFFHSPSSVSGQFFVNEYFCVFIHFLLKNKERIVFI</sequence>
<accession>A0A172Q9Y0</accession>
<gene>
    <name evidence="1" type="ORF">A0O21_09455</name>
</gene>
<organism evidence="1 2">
    <name type="scientific">Streptococcus pantholopis</name>
    <dbReference type="NCBI Taxonomy" id="1811193"/>
    <lineage>
        <taxon>Bacteria</taxon>
        <taxon>Bacillati</taxon>
        <taxon>Bacillota</taxon>
        <taxon>Bacilli</taxon>
        <taxon>Lactobacillales</taxon>
        <taxon>Streptococcaceae</taxon>
        <taxon>Streptococcus</taxon>
    </lineage>
</organism>
<reference evidence="2" key="2">
    <citation type="submission" date="2016-03" db="EMBL/GenBank/DDBJ databases">
        <title>Streptococcus antelopensis sp. nov., isolated from the feces of the Tibetan antelope (Pantholops hodgsonii) in Hoh Xil National Nature Reserve, Qinghai, China.</title>
        <authorList>
            <person name="Bai X."/>
        </authorList>
    </citation>
    <scope>NUCLEOTIDE SEQUENCE [LARGE SCALE GENOMIC DNA]</scope>
    <source>
        <strain evidence="2">TA 26</strain>
    </source>
</reference>
<dbReference type="STRING" id="1811193.A0O21_09455"/>
<dbReference type="AlphaFoldDB" id="A0A172Q9Y0"/>
<proteinExistence type="predicted"/>
<reference evidence="1 2" key="1">
    <citation type="journal article" date="2016" name="Int. J. Syst. Evol. Microbiol.">
        <title>Streptococcuspantholopis sp. nov., isolated from faeces of the Tibetan antelope (Pantholops hodgsonii).</title>
        <authorList>
            <person name="Bai X."/>
            <person name="Xiong Y."/>
            <person name="Lu S."/>
            <person name="Jin D."/>
            <person name="Lai X."/>
            <person name="Yang J."/>
            <person name="Niu L."/>
            <person name="Hu S."/>
            <person name="Meng X."/>
            <person name="Pu J."/>
            <person name="Ye C."/>
            <person name="Xu J."/>
        </authorList>
    </citation>
    <scope>NUCLEOTIDE SEQUENCE [LARGE SCALE GENOMIC DNA]</scope>
    <source>
        <strain evidence="1 2">TA 26</strain>
    </source>
</reference>
<dbReference type="Proteomes" id="UP000077317">
    <property type="component" value="Chromosome"/>
</dbReference>